<dbReference type="Proteomes" id="UP000663851">
    <property type="component" value="Unassembled WGS sequence"/>
</dbReference>
<gene>
    <name evidence="2" type="ORF">HFQ381_LOCUS29399</name>
</gene>
<evidence type="ECO:0000256" key="1">
    <source>
        <dbReference type="SAM" id="MobiDB-lite"/>
    </source>
</evidence>
<evidence type="ECO:0000313" key="2">
    <source>
        <dbReference type="EMBL" id="CAF4525615.1"/>
    </source>
</evidence>
<feature type="non-terminal residue" evidence="2">
    <location>
        <position position="1"/>
    </location>
</feature>
<protein>
    <submittedName>
        <fullName evidence="2">Uncharacterized protein</fullName>
    </submittedName>
</protein>
<reference evidence="2" key="1">
    <citation type="submission" date="2021-02" db="EMBL/GenBank/DDBJ databases">
        <authorList>
            <person name="Nowell W R."/>
        </authorList>
    </citation>
    <scope>NUCLEOTIDE SEQUENCE</scope>
</reference>
<feature type="compositionally biased region" description="Low complexity" evidence="1">
    <location>
        <begin position="111"/>
        <end position="127"/>
    </location>
</feature>
<sequence length="249" mass="28548">IPVCFQDMKCKVTIEIILGNYLLYDGGQCASCKQPIGTHRSQNEVVKEINKSNKSHEDVNIEARDNVNYKYDESGLEKKNTSISSYEIVDEQNDDPPSLLSDSNDSESMKSYDSNDSESMNSSASSEAHFHLHSNTTRSDSQQTANNNKVIQTKLEDQATRTVSERRSFLCKEFLRKHYCSHMGSGNFEELYVRIFSMINQDTNRVHHLMKHARHSCLGLVQITMNDDQLMDLFKFLNSYLPPIFKENI</sequence>
<evidence type="ECO:0000313" key="3">
    <source>
        <dbReference type="Proteomes" id="UP000663851"/>
    </source>
</evidence>
<feature type="compositionally biased region" description="Polar residues" evidence="1">
    <location>
        <begin position="133"/>
        <end position="145"/>
    </location>
</feature>
<dbReference type="EMBL" id="CAJOBO010004617">
    <property type="protein sequence ID" value="CAF4525615.1"/>
    <property type="molecule type" value="Genomic_DNA"/>
</dbReference>
<proteinExistence type="predicted"/>
<name>A0A820X4F1_9BILA</name>
<organism evidence="2 3">
    <name type="scientific">Rotaria socialis</name>
    <dbReference type="NCBI Taxonomy" id="392032"/>
    <lineage>
        <taxon>Eukaryota</taxon>
        <taxon>Metazoa</taxon>
        <taxon>Spiralia</taxon>
        <taxon>Gnathifera</taxon>
        <taxon>Rotifera</taxon>
        <taxon>Eurotatoria</taxon>
        <taxon>Bdelloidea</taxon>
        <taxon>Philodinida</taxon>
        <taxon>Philodinidae</taxon>
        <taxon>Rotaria</taxon>
    </lineage>
</organism>
<comment type="caution">
    <text evidence="2">The sequence shown here is derived from an EMBL/GenBank/DDBJ whole genome shotgun (WGS) entry which is preliminary data.</text>
</comment>
<feature type="region of interest" description="Disordered" evidence="1">
    <location>
        <begin position="87"/>
        <end position="145"/>
    </location>
</feature>
<accession>A0A820X4F1</accession>
<dbReference type="AlphaFoldDB" id="A0A820X4F1"/>